<keyword evidence="5" id="KW-0812">Transmembrane</keyword>
<dbReference type="PANTHER" id="PTHR47168:SF1">
    <property type="entry name" value="OS02G0798600 PROTEIN"/>
    <property type="match status" value="1"/>
</dbReference>
<dbReference type="SMART" id="SM01197">
    <property type="entry name" value="FANCL_C"/>
    <property type="match status" value="1"/>
</dbReference>
<dbReference type="InterPro" id="IPR013083">
    <property type="entry name" value="Znf_RING/FYVE/PHD"/>
</dbReference>
<keyword evidence="19" id="KW-1185">Reference proteome</keyword>
<dbReference type="InterPro" id="IPR051653">
    <property type="entry name" value="E3_ligase_sorting_rcpt"/>
</dbReference>
<evidence type="ECO:0000256" key="7">
    <source>
        <dbReference type="ARBA" id="ARBA00022729"/>
    </source>
</evidence>
<keyword evidence="12" id="KW-0325">Glycoprotein</keyword>
<evidence type="ECO:0000256" key="2">
    <source>
        <dbReference type="ARBA" id="ARBA00004906"/>
    </source>
</evidence>
<dbReference type="Ensembl" id="ENSPCET00000011048.1">
    <property type="protein sequence ID" value="ENSPCEP00000010691.1"/>
    <property type="gene ID" value="ENSPCEG00000008421.1"/>
</dbReference>
<feature type="domain" description="RING-type" evidence="17">
    <location>
        <begin position="231"/>
        <end position="275"/>
    </location>
</feature>
<dbReference type="SMART" id="SM00184">
    <property type="entry name" value="RING"/>
    <property type="match status" value="1"/>
</dbReference>
<accession>A0A8C8RWM1</accession>
<dbReference type="SUPFAM" id="SSF57850">
    <property type="entry name" value="RING/U-box"/>
    <property type="match status" value="1"/>
</dbReference>
<dbReference type="GO" id="GO:0008270">
    <property type="term" value="F:zinc ion binding"/>
    <property type="evidence" value="ECO:0007669"/>
    <property type="project" value="UniProtKB-KW"/>
</dbReference>
<dbReference type="Pfam" id="PF02225">
    <property type="entry name" value="PA"/>
    <property type="match status" value="1"/>
</dbReference>
<dbReference type="InterPro" id="IPR046450">
    <property type="entry name" value="PA_dom_sf"/>
</dbReference>
<evidence type="ECO:0000256" key="13">
    <source>
        <dbReference type="ARBA" id="ARBA00046288"/>
    </source>
</evidence>
<evidence type="ECO:0000256" key="14">
    <source>
        <dbReference type="PROSITE-ProRule" id="PRU00175"/>
    </source>
</evidence>
<keyword evidence="7 16" id="KW-0732">Signal</keyword>
<dbReference type="GO" id="GO:0061630">
    <property type="term" value="F:ubiquitin protein ligase activity"/>
    <property type="evidence" value="ECO:0007669"/>
    <property type="project" value="UniProtKB-EC"/>
</dbReference>
<keyword evidence="4" id="KW-0808">Transferase</keyword>
<dbReference type="InterPro" id="IPR003137">
    <property type="entry name" value="PA_domain"/>
</dbReference>
<reference evidence="18" key="1">
    <citation type="submission" date="2025-08" db="UniProtKB">
        <authorList>
            <consortium name="Ensembl"/>
        </authorList>
    </citation>
    <scope>IDENTIFICATION</scope>
</reference>
<dbReference type="CDD" id="cd02123">
    <property type="entry name" value="PA_C_RZF_like"/>
    <property type="match status" value="1"/>
</dbReference>
<proteinExistence type="predicted"/>
<evidence type="ECO:0000256" key="5">
    <source>
        <dbReference type="ARBA" id="ARBA00022692"/>
    </source>
</evidence>
<evidence type="ECO:0000256" key="8">
    <source>
        <dbReference type="ARBA" id="ARBA00022771"/>
    </source>
</evidence>
<reference evidence="18" key="2">
    <citation type="submission" date="2025-09" db="UniProtKB">
        <authorList>
            <consortium name="Ensembl"/>
        </authorList>
    </citation>
    <scope>IDENTIFICATION</scope>
</reference>
<feature type="region of interest" description="Disordered" evidence="15">
    <location>
        <begin position="282"/>
        <end position="374"/>
    </location>
</feature>
<protein>
    <recommendedName>
        <fullName evidence="3">RING-type E3 ubiquitin transferase</fullName>
        <ecNumber evidence="3">2.3.2.27</ecNumber>
    </recommendedName>
</protein>
<feature type="compositionally biased region" description="Acidic residues" evidence="15">
    <location>
        <begin position="297"/>
        <end position="323"/>
    </location>
</feature>
<dbReference type="Gene3D" id="3.50.30.30">
    <property type="match status" value="1"/>
</dbReference>
<feature type="compositionally biased region" description="Polar residues" evidence="15">
    <location>
        <begin position="352"/>
        <end position="374"/>
    </location>
</feature>
<dbReference type="EC" id="2.3.2.27" evidence="3"/>
<dbReference type="InterPro" id="IPR044744">
    <property type="entry name" value="ZNRF4/RNF13/RNF167_PA"/>
</dbReference>
<keyword evidence="6" id="KW-0479">Metal-binding</keyword>
<evidence type="ECO:0000256" key="16">
    <source>
        <dbReference type="SAM" id="SignalP"/>
    </source>
</evidence>
<dbReference type="Gene3D" id="3.30.40.10">
    <property type="entry name" value="Zinc/RING finger domain, C3HC4 (zinc finger)"/>
    <property type="match status" value="1"/>
</dbReference>
<comment type="subcellular location">
    <subcellularLocation>
        <location evidence="13">Endomembrane system</location>
        <topology evidence="13">Single-pass type I membrane protein</topology>
    </subcellularLocation>
</comment>
<dbReference type="Proteomes" id="UP000694393">
    <property type="component" value="Unplaced"/>
</dbReference>
<name>A0A8C8RWM1_9SAUR</name>
<dbReference type="PROSITE" id="PS50089">
    <property type="entry name" value="ZF_RING_2"/>
    <property type="match status" value="1"/>
</dbReference>
<dbReference type="InterPro" id="IPR001841">
    <property type="entry name" value="Znf_RING"/>
</dbReference>
<feature type="chain" id="PRO_5033984925" description="RING-type E3 ubiquitin transferase" evidence="16">
    <location>
        <begin position="40"/>
        <end position="374"/>
    </location>
</feature>
<organism evidence="18 19">
    <name type="scientific">Pelusios castaneus</name>
    <name type="common">West African mud turtle</name>
    <dbReference type="NCBI Taxonomy" id="367368"/>
    <lineage>
        <taxon>Eukaryota</taxon>
        <taxon>Metazoa</taxon>
        <taxon>Chordata</taxon>
        <taxon>Craniata</taxon>
        <taxon>Vertebrata</taxon>
        <taxon>Euteleostomi</taxon>
        <taxon>Archelosauria</taxon>
        <taxon>Testudinata</taxon>
        <taxon>Testudines</taxon>
        <taxon>Pleurodira</taxon>
        <taxon>Pelomedusidae</taxon>
        <taxon>Pelusios</taxon>
    </lineage>
</organism>
<evidence type="ECO:0000256" key="3">
    <source>
        <dbReference type="ARBA" id="ARBA00012483"/>
    </source>
</evidence>
<keyword evidence="10" id="KW-1133">Transmembrane helix</keyword>
<keyword evidence="11" id="KW-0472">Membrane</keyword>
<evidence type="ECO:0000313" key="18">
    <source>
        <dbReference type="Ensembl" id="ENSPCEP00000010691.1"/>
    </source>
</evidence>
<dbReference type="GO" id="GO:0005737">
    <property type="term" value="C:cytoplasm"/>
    <property type="evidence" value="ECO:0007669"/>
    <property type="project" value="UniProtKB-ARBA"/>
</dbReference>
<evidence type="ECO:0000256" key="12">
    <source>
        <dbReference type="ARBA" id="ARBA00023180"/>
    </source>
</evidence>
<feature type="signal peptide" evidence="16">
    <location>
        <begin position="1"/>
        <end position="39"/>
    </location>
</feature>
<evidence type="ECO:0000313" key="19">
    <source>
        <dbReference type="Proteomes" id="UP000694393"/>
    </source>
</evidence>
<dbReference type="SUPFAM" id="SSF52025">
    <property type="entry name" value="PA domain"/>
    <property type="match status" value="1"/>
</dbReference>
<evidence type="ECO:0000256" key="6">
    <source>
        <dbReference type="ARBA" id="ARBA00022723"/>
    </source>
</evidence>
<dbReference type="PANTHER" id="PTHR47168">
    <property type="entry name" value="RING ZINC FINGER DOMAIN SUPERFAMILY PROTEIN-RELATED"/>
    <property type="match status" value="1"/>
</dbReference>
<evidence type="ECO:0000256" key="10">
    <source>
        <dbReference type="ARBA" id="ARBA00022989"/>
    </source>
</evidence>
<keyword evidence="9" id="KW-0862">Zinc</keyword>
<evidence type="ECO:0000256" key="11">
    <source>
        <dbReference type="ARBA" id="ARBA00023136"/>
    </source>
</evidence>
<keyword evidence="8 14" id="KW-0863">Zinc-finger</keyword>
<evidence type="ECO:0000256" key="9">
    <source>
        <dbReference type="ARBA" id="ARBA00022833"/>
    </source>
</evidence>
<dbReference type="AlphaFoldDB" id="A0A8C8RWM1"/>
<comment type="catalytic activity">
    <reaction evidence="1">
        <text>S-ubiquitinyl-[E2 ubiquitin-conjugating enzyme]-L-cysteine + [acceptor protein]-L-lysine = [E2 ubiquitin-conjugating enzyme]-L-cysteine + N(6)-ubiquitinyl-[acceptor protein]-L-lysine.</text>
        <dbReference type="EC" id="2.3.2.27"/>
    </reaction>
</comment>
<evidence type="ECO:0000256" key="4">
    <source>
        <dbReference type="ARBA" id="ARBA00022679"/>
    </source>
</evidence>
<comment type="pathway">
    <text evidence="2">Protein modification; protein ubiquitination.</text>
</comment>
<dbReference type="Pfam" id="PF13639">
    <property type="entry name" value="zf-RING_2"/>
    <property type="match status" value="1"/>
</dbReference>
<evidence type="ECO:0000256" key="1">
    <source>
        <dbReference type="ARBA" id="ARBA00000900"/>
    </source>
</evidence>
<dbReference type="GO" id="GO:0012505">
    <property type="term" value="C:endomembrane system"/>
    <property type="evidence" value="ECO:0007669"/>
    <property type="project" value="UniProtKB-SubCell"/>
</dbReference>
<evidence type="ECO:0000259" key="17">
    <source>
        <dbReference type="PROSITE" id="PS50089"/>
    </source>
</evidence>
<sequence length="374" mass="41362">MWCLLPTPLCLISVFLPPLHLPLCMVTAFLLFDVDLTEAFGHVIYNHDSTCVGFDCLPACFGPPLPSDGLMGYLIEAVPANACDPIEGPPASSNSSEVFIALIRRSGCPFGVKVLHAQQAGYKAAIVHNVNAEQLVSMVADDKEIRQQIAIQSVFMGKSASKHLKRASRYEKGAYVTIMVPNQPHNPCQDFGFMINVVVCTITLVVCARWYKKGQKITVCTFKRGDKYDTCVICMAEYEDGDQLKILPCSHAYHCACIDTWLHTQPRNKSCPFCKQRVSTEVQDVNPDTGRNPQEQAGEEEDHAEDGEDEDEHGDESVEEEDDNPMKTLSQSHRAAEDLAHNQLTPDGATLLYSSQSCRDTLPTISSRQPHTNT</sequence>
<evidence type="ECO:0000256" key="15">
    <source>
        <dbReference type="SAM" id="MobiDB-lite"/>
    </source>
</evidence>